<protein>
    <submittedName>
        <fullName evidence="1">Uncharacterized protein</fullName>
    </submittedName>
</protein>
<proteinExistence type="predicted"/>
<dbReference type="EMBL" id="AHMZ02000152">
    <property type="protein sequence ID" value="EMN27877.1"/>
    <property type="molecule type" value="Genomic_DNA"/>
</dbReference>
<accession>M6KJB7</accession>
<comment type="caution">
    <text evidence="1">The sequence shown here is derived from an EMBL/GenBank/DDBJ whole genome shotgun (WGS) entry which is preliminary data.</text>
</comment>
<reference evidence="1 2" key="1">
    <citation type="submission" date="2013-01" db="EMBL/GenBank/DDBJ databases">
        <authorList>
            <person name="Harkins D.M."/>
            <person name="Durkin A.S."/>
            <person name="Brinkac L.M."/>
            <person name="Haft D.H."/>
            <person name="Selengut J.D."/>
            <person name="Sanka R."/>
            <person name="DePew J."/>
            <person name="Purushe J."/>
            <person name="Peacock S.J."/>
            <person name="Thaipadungpanit J."/>
            <person name="Wuthiekanun V.W."/>
            <person name="Day N.P."/>
            <person name="Vinetz J.M."/>
            <person name="Sutton G.G."/>
            <person name="Nierman W.C."/>
            <person name="Fouts D.E."/>
        </authorList>
    </citation>
    <scope>NUCLEOTIDE SEQUENCE [LARGE SCALE GENOMIC DNA]</scope>
    <source>
        <strain evidence="1 2">L0374</strain>
    </source>
</reference>
<dbReference type="InterPro" id="IPR058263">
    <property type="entry name" value="DUF7957"/>
</dbReference>
<sequence>MLDPDAYLSTTENDKNLIAYDTKANPLWEAEFPQIYKGDYYYKIASKNPLIVYSFSSYHCEIDINTGKIISSEFYK</sequence>
<organism evidence="1 2">
    <name type="scientific">Leptospira interrogans serovar Pyrogenes str. L0374</name>
    <dbReference type="NCBI Taxonomy" id="1049928"/>
    <lineage>
        <taxon>Bacteria</taxon>
        <taxon>Pseudomonadati</taxon>
        <taxon>Spirochaetota</taxon>
        <taxon>Spirochaetia</taxon>
        <taxon>Leptospirales</taxon>
        <taxon>Leptospiraceae</taxon>
        <taxon>Leptospira</taxon>
    </lineage>
</organism>
<evidence type="ECO:0000313" key="1">
    <source>
        <dbReference type="EMBL" id="EMN27877.1"/>
    </source>
</evidence>
<dbReference type="AlphaFoldDB" id="M6KJB7"/>
<name>M6KJB7_LEPIR</name>
<evidence type="ECO:0000313" key="2">
    <source>
        <dbReference type="Proteomes" id="UP000012137"/>
    </source>
</evidence>
<dbReference type="Pfam" id="PF25857">
    <property type="entry name" value="DUF7957"/>
    <property type="match status" value="1"/>
</dbReference>
<dbReference type="Proteomes" id="UP000012137">
    <property type="component" value="Unassembled WGS sequence"/>
</dbReference>
<gene>
    <name evidence="1" type="ORF">LEP1GSC083_1523</name>
</gene>